<dbReference type="OrthoDB" id="9802328at2"/>
<feature type="domain" description="Aminotransferase class I/classII large" evidence="7">
    <location>
        <begin position="53"/>
        <end position="386"/>
    </location>
</feature>
<evidence type="ECO:0000256" key="3">
    <source>
        <dbReference type="ARBA" id="ARBA00011738"/>
    </source>
</evidence>
<dbReference type="InterPro" id="IPR004839">
    <property type="entry name" value="Aminotransferase_I/II_large"/>
</dbReference>
<dbReference type="InterPro" id="IPR015421">
    <property type="entry name" value="PyrdxlP-dep_Trfase_major"/>
</dbReference>
<evidence type="ECO:0000313" key="8">
    <source>
        <dbReference type="EMBL" id="AYD40299.1"/>
    </source>
</evidence>
<dbReference type="Gene3D" id="3.90.1150.10">
    <property type="entry name" value="Aspartate Aminotransferase, domain 1"/>
    <property type="match status" value="1"/>
</dbReference>
<dbReference type="GO" id="GO:0030170">
    <property type="term" value="F:pyridoxal phosphate binding"/>
    <property type="evidence" value="ECO:0007669"/>
    <property type="project" value="InterPro"/>
</dbReference>
<keyword evidence="5 8" id="KW-0808">Transferase</keyword>
<dbReference type="Proteomes" id="UP000266301">
    <property type="component" value="Chromosome"/>
</dbReference>
<proteinExistence type="inferred from homology"/>
<dbReference type="EMBL" id="CP032416">
    <property type="protein sequence ID" value="AYD40299.1"/>
    <property type="molecule type" value="Genomic_DNA"/>
</dbReference>
<dbReference type="GO" id="GO:0008483">
    <property type="term" value="F:transaminase activity"/>
    <property type="evidence" value="ECO:0007669"/>
    <property type="project" value="UniProtKB-KW"/>
</dbReference>
<dbReference type="SUPFAM" id="SSF53383">
    <property type="entry name" value="PLP-dependent transferases"/>
    <property type="match status" value="1"/>
</dbReference>
<keyword evidence="6" id="KW-0663">Pyridoxal phosphate</keyword>
<comment type="subunit">
    <text evidence="3">Homodimer.</text>
</comment>
<dbReference type="InterPro" id="IPR050859">
    <property type="entry name" value="Class-I_PLP-dep_aminotransf"/>
</dbReference>
<keyword evidence="9" id="KW-1185">Reference proteome</keyword>
<comment type="similarity">
    <text evidence="2">Belongs to the class-I pyridoxal-phosphate-dependent aminotransferase family.</text>
</comment>
<evidence type="ECO:0000256" key="1">
    <source>
        <dbReference type="ARBA" id="ARBA00001933"/>
    </source>
</evidence>
<evidence type="ECO:0000259" key="7">
    <source>
        <dbReference type="Pfam" id="PF00155"/>
    </source>
</evidence>
<name>A0A386H3K1_9CLOT</name>
<dbReference type="InterPro" id="IPR015424">
    <property type="entry name" value="PyrdxlP-dep_Trfase"/>
</dbReference>
<protein>
    <submittedName>
        <fullName evidence="8">PLP-dependent aminotransferase family protein</fullName>
    </submittedName>
</protein>
<evidence type="ECO:0000256" key="6">
    <source>
        <dbReference type="ARBA" id="ARBA00022898"/>
    </source>
</evidence>
<dbReference type="PANTHER" id="PTHR42790">
    <property type="entry name" value="AMINOTRANSFERASE"/>
    <property type="match status" value="1"/>
</dbReference>
<evidence type="ECO:0000313" key="9">
    <source>
        <dbReference type="Proteomes" id="UP000266301"/>
    </source>
</evidence>
<dbReference type="FunFam" id="3.40.640.10:FF:000053">
    <property type="entry name" value="Aminotransferase, class I"/>
    <property type="match status" value="1"/>
</dbReference>
<dbReference type="KEGG" id="cfer:D4Z93_07100"/>
<dbReference type="CDD" id="cd00609">
    <property type="entry name" value="AAT_like"/>
    <property type="match status" value="1"/>
</dbReference>
<dbReference type="AlphaFoldDB" id="A0A386H3K1"/>
<evidence type="ECO:0000256" key="4">
    <source>
        <dbReference type="ARBA" id="ARBA00022576"/>
    </source>
</evidence>
<dbReference type="Pfam" id="PF00155">
    <property type="entry name" value="Aminotran_1_2"/>
    <property type="match status" value="1"/>
</dbReference>
<dbReference type="GO" id="GO:1901605">
    <property type="term" value="P:alpha-amino acid metabolic process"/>
    <property type="evidence" value="ECO:0007669"/>
    <property type="project" value="TreeGrafter"/>
</dbReference>
<dbReference type="PANTHER" id="PTHR42790:SF19">
    <property type="entry name" value="KYNURENINE_ALPHA-AMINOADIPATE AMINOTRANSFERASE, MITOCHONDRIAL"/>
    <property type="match status" value="1"/>
</dbReference>
<evidence type="ECO:0000256" key="5">
    <source>
        <dbReference type="ARBA" id="ARBA00022679"/>
    </source>
</evidence>
<sequence length="394" mass="43982">MNVHFSKRAEGLKASEIRELLKLTEMPEIISFAGGLPAPELFPVSEMIDVCKNVFLNDGESALQYSSTEGCKELREIIAKERMAAAKVNTTYNNIAITTGSQQAIEFSAKIFVNEGDTIICESPSYLGALNAFKAYNPNFVEVPMDENGLIVSELEKILKSTSNVKLIYTIPDFQNPTGKTLPDDRREAIAKLAAEYKVPVVEDSPYGDLIFEGTRHPSIKSFDKDGWVIYLGTFSKTFCPGLRIGWICASPEILEKYIIVKQGADLQGSTLDQKITAQFMKEYNLDLHIKDIIKVYDRRRKLMLSSIDKYFPKNTSHTNPCGGLFTWVKLKDGLDAAEILKDALKENVAYVPGGAFFANGGHPNYFRLNYSCMSDDKIVEGIKRLGKVLSKYC</sequence>
<dbReference type="RefSeq" id="WP_119971819.1">
    <property type="nucleotide sequence ID" value="NZ_CP032416.1"/>
</dbReference>
<dbReference type="InterPro" id="IPR015422">
    <property type="entry name" value="PyrdxlP-dep_Trfase_small"/>
</dbReference>
<reference evidence="8 9" key="1">
    <citation type="journal article" date="2019" name="Int. J. Syst. Evol. Microbiol.">
        <title>Clostridium fermenticellae sp. nov., isolated from the mud in a fermentation cellar for the production of the Chinese liquor, baijiu.</title>
        <authorList>
            <person name="Xu P.X."/>
            <person name="Chai L.J."/>
            <person name="Qiu T."/>
            <person name="Zhang X.J."/>
            <person name="Lu Z.M."/>
            <person name="Xiao C."/>
            <person name="Wang S.T."/>
            <person name="Shen C.H."/>
            <person name="Shi J.S."/>
            <person name="Xu Z.H."/>
        </authorList>
    </citation>
    <scope>NUCLEOTIDE SEQUENCE [LARGE SCALE GENOMIC DNA]</scope>
    <source>
        <strain evidence="8 9">JN500901</strain>
    </source>
</reference>
<keyword evidence="4 8" id="KW-0032">Aminotransferase</keyword>
<accession>A0A386H3K1</accession>
<gene>
    <name evidence="8" type="ORF">D4Z93_07100</name>
</gene>
<organism evidence="8 9">
    <name type="scientific">Clostridium fermenticellae</name>
    <dbReference type="NCBI Taxonomy" id="2068654"/>
    <lineage>
        <taxon>Bacteria</taxon>
        <taxon>Bacillati</taxon>
        <taxon>Bacillota</taxon>
        <taxon>Clostridia</taxon>
        <taxon>Eubacteriales</taxon>
        <taxon>Clostridiaceae</taxon>
        <taxon>Clostridium</taxon>
    </lineage>
</organism>
<dbReference type="Gene3D" id="3.40.640.10">
    <property type="entry name" value="Type I PLP-dependent aspartate aminotransferase-like (Major domain)"/>
    <property type="match status" value="1"/>
</dbReference>
<comment type="cofactor">
    <cofactor evidence="1">
        <name>pyridoxal 5'-phosphate</name>
        <dbReference type="ChEBI" id="CHEBI:597326"/>
    </cofactor>
</comment>
<evidence type="ECO:0000256" key="2">
    <source>
        <dbReference type="ARBA" id="ARBA00007441"/>
    </source>
</evidence>